<evidence type="ECO:0008006" key="4">
    <source>
        <dbReference type="Google" id="ProtNLM"/>
    </source>
</evidence>
<sequence>MYKKIICGFFIICLSLFTIGCTGKHSDTNNGDGNYSLGNVSISENTPWNESTNLSKDEKSFLEEVKKEINHDIKLYSEGNINTFLNKTISGMGIFNSTSNTFFEDSNFDKYVANKTDIKVIDIQTVDNNNAKILLNIKYPDMRLPLYKSIKNNELKNDEDITLQFIKDTFEKNPVYKEGTYILNYKKAEDNNEVIYICNNNIRKALTGSLINPGIRKIDSDEDKCEQVNKYLNDCLKLLKDDDLNNYYSMVSSWKIENIRKEVLENEAFKTIRYYFVDNIKIEIIEGKESFRAIVRYPDFNKIFLPLLQEKKNTNEIINEINKSIVDGKVEIVEDTLEGEIYIDGEIKGILDDYSWLFSNLGIDSIDMIMSNFQEPYNFNISTEIEGLN</sequence>
<name>A0A1B8RMH4_9CLOT</name>
<evidence type="ECO:0000313" key="3">
    <source>
        <dbReference type="Proteomes" id="UP000092714"/>
    </source>
</evidence>
<dbReference type="RefSeq" id="WP_027098047.1">
    <property type="nucleotide sequence ID" value="NZ_CABJAZ010000005.1"/>
</dbReference>
<dbReference type="PROSITE" id="PS51257">
    <property type="entry name" value="PROKAR_LIPOPROTEIN"/>
    <property type="match status" value="1"/>
</dbReference>
<dbReference type="EMBL" id="MAPZ01000025">
    <property type="protein sequence ID" value="OBY10065.1"/>
    <property type="molecule type" value="Genomic_DNA"/>
</dbReference>
<evidence type="ECO:0000313" key="2">
    <source>
        <dbReference type="EMBL" id="OBY10065.1"/>
    </source>
</evidence>
<keyword evidence="3" id="KW-1185">Reference proteome</keyword>
<reference evidence="2 3" key="1">
    <citation type="submission" date="2016-06" db="EMBL/GenBank/DDBJ databases">
        <authorList>
            <person name="Kjaerup R.B."/>
            <person name="Dalgaard T.S."/>
            <person name="Juul-Madsen H.R."/>
        </authorList>
    </citation>
    <scope>NUCLEOTIDE SEQUENCE [LARGE SCALE GENOMIC DNA]</scope>
    <source>
        <strain evidence="2 3">373-A1</strain>
    </source>
</reference>
<keyword evidence="1" id="KW-0732">Signal</keyword>
<organism evidence="2 3">
    <name type="scientific">Clostridium paraputrificum</name>
    <dbReference type="NCBI Taxonomy" id="29363"/>
    <lineage>
        <taxon>Bacteria</taxon>
        <taxon>Bacillati</taxon>
        <taxon>Bacillota</taxon>
        <taxon>Clostridia</taxon>
        <taxon>Eubacteriales</taxon>
        <taxon>Clostridiaceae</taxon>
        <taxon>Clostridium</taxon>
    </lineage>
</organism>
<accession>A0A1B8RMH4</accession>
<dbReference type="AlphaFoldDB" id="A0A1B8RMH4"/>
<dbReference type="GeneID" id="42775877"/>
<feature type="chain" id="PRO_5038836344" description="Lipoprotein" evidence="1">
    <location>
        <begin position="21"/>
        <end position="389"/>
    </location>
</feature>
<dbReference type="Proteomes" id="UP000092714">
    <property type="component" value="Unassembled WGS sequence"/>
</dbReference>
<protein>
    <recommendedName>
        <fullName evidence="4">Lipoprotein</fullName>
    </recommendedName>
</protein>
<gene>
    <name evidence="2" type="ORF">CP373A1_13265</name>
</gene>
<comment type="caution">
    <text evidence="2">The sequence shown here is derived from an EMBL/GenBank/DDBJ whole genome shotgun (WGS) entry which is preliminary data.</text>
</comment>
<feature type="signal peptide" evidence="1">
    <location>
        <begin position="1"/>
        <end position="20"/>
    </location>
</feature>
<proteinExistence type="predicted"/>
<evidence type="ECO:0000256" key="1">
    <source>
        <dbReference type="SAM" id="SignalP"/>
    </source>
</evidence>